<sequence>MNIIDGHCFMDMVFDYFQTNTELYELLLKIICGKNFEEKRVLVNSIAPNFTSCVKHTDGYYYFLEDDVRLPKSSYRNDLCNSVLNETCVIKPAALDLTEKKRNIEIIPIENLTNIEEERFETDNILGLTYDIINLFKVLCNHMSSLSVNDAKKFTVDAKFGGDSEILPTIAIKRIYGGAFDAIYKSCLINPTVAIPVVLRRLEQKYEEWNHIKSKYNYIWRRETFANLNYMINSEINANKSLMEKRIAPPQVLNNFTEYISEQPNKIRQISLSVFTKGYGDVYSKFVKLFVSYLEKKSIFTQNTIDRMVITICKFYPDLFGLGNCSFYPTTDFDSDVNDDSNQALHQTNLEKNSSFVKWNDSVPLDYNDKYKNLAIFFGDETFAVSMVYIAIVLNNIIAMIKLHKDVNEEHVPRYKLNCNETISKILKMCKSHPNRTDLDRFYYELERLITRTDDSAEVYFKNKFRKDAELILTLPKLFEHLSYNLQDIVNDSNRLIMMKSFYKYMNNGYSGFEEYHHKILEINAPQNGSEIIEITCHCVVTLINIHAFIFPSMSFSKIGYDFKYDLINITFPTDMPCDSCIVFTFL</sequence>
<dbReference type="OrthoDB" id="10265969at2759"/>
<dbReference type="Proteomes" id="UP000078046">
    <property type="component" value="Unassembled WGS sequence"/>
</dbReference>
<dbReference type="InterPro" id="IPR013194">
    <property type="entry name" value="HDAC_interact_dom"/>
</dbReference>
<dbReference type="GO" id="GO:0003714">
    <property type="term" value="F:transcription corepressor activity"/>
    <property type="evidence" value="ECO:0007669"/>
    <property type="project" value="InterPro"/>
</dbReference>
<feature type="domain" description="Histone deacetylase interacting" evidence="1">
    <location>
        <begin position="49"/>
        <end position="153"/>
    </location>
</feature>
<evidence type="ECO:0000313" key="2">
    <source>
        <dbReference type="EMBL" id="OAF64356.1"/>
    </source>
</evidence>
<gene>
    <name evidence="2" type="ORF">A3Q56_07936</name>
</gene>
<dbReference type="PANTHER" id="PTHR12346">
    <property type="entry name" value="SIN3B-RELATED"/>
    <property type="match status" value="1"/>
</dbReference>
<dbReference type="Pfam" id="PF08295">
    <property type="entry name" value="Sin3_corepress"/>
    <property type="match status" value="1"/>
</dbReference>
<protein>
    <recommendedName>
        <fullName evidence="1">Histone deacetylase interacting domain-containing protein</fullName>
    </recommendedName>
</protein>
<dbReference type="SMART" id="SM00761">
    <property type="entry name" value="HDAC_interact"/>
    <property type="match status" value="1"/>
</dbReference>
<accession>A0A177AQR9</accession>
<proteinExistence type="predicted"/>
<comment type="caution">
    <text evidence="2">The sequence shown here is derived from an EMBL/GenBank/DDBJ whole genome shotgun (WGS) entry which is preliminary data.</text>
</comment>
<evidence type="ECO:0000313" key="3">
    <source>
        <dbReference type="Proteomes" id="UP000078046"/>
    </source>
</evidence>
<keyword evidence="3" id="KW-1185">Reference proteome</keyword>
<organism evidence="2 3">
    <name type="scientific">Intoshia linei</name>
    <dbReference type="NCBI Taxonomy" id="1819745"/>
    <lineage>
        <taxon>Eukaryota</taxon>
        <taxon>Metazoa</taxon>
        <taxon>Spiralia</taxon>
        <taxon>Lophotrochozoa</taxon>
        <taxon>Mesozoa</taxon>
        <taxon>Orthonectida</taxon>
        <taxon>Rhopaluridae</taxon>
        <taxon>Intoshia</taxon>
    </lineage>
</organism>
<reference evidence="2 3" key="1">
    <citation type="submission" date="2016-04" db="EMBL/GenBank/DDBJ databases">
        <title>The genome of Intoshia linei affirms orthonectids as highly simplified spiralians.</title>
        <authorList>
            <person name="Mikhailov K.V."/>
            <person name="Slusarev G.S."/>
            <person name="Nikitin M.A."/>
            <person name="Logacheva M.D."/>
            <person name="Penin A."/>
            <person name="Aleoshin V."/>
            <person name="Panchin Y.V."/>
        </authorList>
    </citation>
    <scope>NUCLEOTIDE SEQUENCE [LARGE SCALE GENOMIC DNA]</scope>
    <source>
        <strain evidence="2">Intl2013</strain>
        <tissue evidence="2">Whole animal</tissue>
    </source>
</reference>
<dbReference type="InterPro" id="IPR039774">
    <property type="entry name" value="Sin3-like"/>
</dbReference>
<name>A0A177AQR9_9BILA</name>
<evidence type="ECO:0000259" key="1">
    <source>
        <dbReference type="SMART" id="SM00761"/>
    </source>
</evidence>
<dbReference type="EMBL" id="LWCA01001899">
    <property type="protein sequence ID" value="OAF64356.1"/>
    <property type="molecule type" value="Genomic_DNA"/>
</dbReference>
<dbReference type="AlphaFoldDB" id="A0A177AQR9"/>